<accession>A0A9P1BN02</accession>
<dbReference type="Gene3D" id="1.25.40.20">
    <property type="entry name" value="Ankyrin repeat-containing domain"/>
    <property type="match status" value="1"/>
</dbReference>
<proteinExistence type="predicted"/>
<dbReference type="PROSITE" id="PS50297">
    <property type="entry name" value="ANK_REP_REGION"/>
    <property type="match status" value="1"/>
</dbReference>
<dbReference type="AlphaFoldDB" id="A0A9P1BN02"/>
<name>A0A9P1BN02_9DINO</name>
<dbReference type="SMART" id="SM00248">
    <property type="entry name" value="ANK"/>
    <property type="match status" value="1"/>
</dbReference>
<dbReference type="EMBL" id="CAMXCT010000260">
    <property type="protein sequence ID" value="CAI3976303.1"/>
    <property type="molecule type" value="Genomic_DNA"/>
</dbReference>
<evidence type="ECO:0000313" key="3">
    <source>
        <dbReference type="EMBL" id="CAL4763615.1"/>
    </source>
</evidence>
<dbReference type="Pfam" id="PF12796">
    <property type="entry name" value="Ank_2"/>
    <property type="match status" value="1"/>
</dbReference>
<gene>
    <name evidence="2" type="ORF">C1SCF055_LOCUS4532</name>
</gene>
<reference evidence="2" key="1">
    <citation type="submission" date="2022-10" db="EMBL/GenBank/DDBJ databases">
        <authorList>
            <person name="Chen Y."/>
            <person name="Dougan E. K."/>
            <person name="Chan C."/>
            <person name="Rhodes N."/>
            <person name="Thang M."/>
        </authorList>
    </citation>
    <scope>NUCLEOTIDE SEQUENCE</scope>
</reference>
<dbReference type="InterPro" id="IPR002110">
    <property type="entry name" value="Ankyrin_rpt"/>
</dbReference>
<dbReference type="PROSITE" id="PS50088">
    <property type="entry name" value="ANK_REPEAT"/>
    <property type="match status" value="1"/>
</dbReference>
<dbReference type="EMBL" id="CAMXCT030000260">
    <property type="protein sequence ID" value="CAL4763615.1"/>
    <property type="molecule type" value="Genomic_DNA"/>
</dbReference>
<keyword evidence="4" id="KW-1185">Reference proteome</keyword>
<sequence>MVVISIGFGADFLDSFSIEDLQRPFELIRSEGSLSHPENGGHRVSTKMLEATCQALWNVSAARAQSSVAADKYQIWEGTANESFRITIKGVGAERWFKGFIDDNGANALAVVFSNFDRYIKSLLSTTMLKVLMARGDFASAAMCCLPGAVMMLQKLREGADARAAEDDGATALMFAAQGGHEAVAKLLLQHAAEVRAAMHSNARWQDSTDDC</sequence>
<evidence type="ECO:0000256" key="1">
    <source>
        <dbReference type="PROSITE-ProRule" id="PRU00023"/>
    </source>
</evidence>
<evidence type="ECO:0000313" key="4">
    <source>
        <dbReference type="Proteomes" id="UP001152797"/>
    </source>
</evidence>
<comment type="caution">
    <text evidence="2">The sequence shown here is derived from an EMBL/GenBank/DDBJ whole genome shotgun (WGS) entry which is preliminary data.</text>
</comment>
<organism evidence="2">
    <name type="scientific">Cladocopium goreaui</name>
    <dbReference type="NCBI Taxonomy" id="2562237"/>
    <lineage>
        <taxon>Eukaryota</taxon>
        <taxon>Sar</taxon>
        <taxon>Alveolata</taxon>
        <taxon>Dinophyceae</taxon>
        <taxon>Suessiales</taxon>
        <taxon>Symbiodiniaceae</taxon>
        <taxon>Cladocopium</taxon>
    </lineage>
</organism>
<feature type="repeat" description="ANK" evidence="1">
    <location>
        <begin position="168"/>
        <end position="200"/>
    </location>
</feature>
<keyword evidence="1" id="KW-0040">ANK repeat</keyword>
<dbReference type="SUPFAM" id="SSF48403">
    <property type="entry name" value="Ankyrin repeat"/>
    <property type="match status" value="1"/>
</dbReference>
<dbReference type="Proteomes" id="UP001152797">
    <property type="component" value="Unassembled WGS sequence"/>
</dbReference>
<dbReference type="InterPro" id="IPR036770">
    <property type="entry name" value="Ankyrin_rpt-contain_sf"/>
</dbReference>
<reference evidence="3 4" key="2">
    <citation type="submission" date="2024-05" db="EMBL/GenBank/DDBJ databases">
        <authorList>
            <person name="Chen Y."/>
            <person name="Shah S."/>
            <person name="Dougan E. K."/>
            <person name="Thang M."/>
            <person name="Chan C."/>
        </authorList>
    </citation>
    <scope>NUCLEOTIDE SEQUENCE [LARGE SCALE GENOMIC DNA]</scope>
</reference>
<protein>
    <submittedName>
        <fullName evidence="3">Ankyrin repeat domain-containing protein 50</fullName>
    </submittedName>
</protein>
<evidence type="ECO:0000313" key="2">
    <source>
        <dbReference type="EMBL" id="CAI3976303.1"/>
    </source>
</evidence>
<dbReference type="EMBL" id="CAMXCT020000260">
    <property type="protein sequence ID" value="CAL1129678.1"/>
    <property type="molecule type" value="Genomic_DNA"/>
</dbReference>